<feature type="DNA-binding region" description="H-T-H motif" evidence="4">
    <location>
        <begin position="32"/>
        <end position="51"/>
    </location>
</feature>
<dbReference type="InterPro" id="IPR001647">
    <property type="entry name" value="HTH_TetR"/>
</dbReference>
<evidence type="ECO:0000256" key="2">
    <source>
        <dbReference type="ARBA" id="ARBA00023125"/>
    </source>
</evidence>
<dbReference type="AlphaFoldDB" id="K7S0R3"/>
<reference evidence="6 7" key="1">
    <citation type="journal article" date="2012" name="BMC Genomics">
        <title>The genome sequence of Propionibacterium acidipropionici provides insights into its biotechnological and industrial potential.</title>
        <authorList>
            <person name="Parizzi L.P."/>
            <person name="Grassi M.C."/>
            <person name="Llerena L.A."/>
            <person name="Carazzolle M.F."/>
            <person name="Queiroz V.L."/>
            <person name="Lunardi I."/>
            <person name="Zeidler A.F."/>
            <person name="Teixeira P.J."/>
            <person name="Mieczkowski P."/>
            <person name="Rincones J."/>
            <person name="Pereira G.A."/>
        </authorList>
    </citation>
    <scope>NUCLEOTIDE SEQUENCE [LARGE SCALE GENOMIC DNA]</scope>
    <source>
        <strain evidence="7">ATCC 4875 / DSM 20272 / JCM 6432 / NBRC 12425 / NCIMB 8070</strain>
    </source>
</reference>
<sequence>MATRTRQIRRTRERVVTALAGLLVDIPYESITLAQIADAAGVARPSIYRLFSGKDDILAAYFAAIFTKFEADVAARQTAGLSAEEAEEWTYQALFRAMAAHRDELLNFARRETRALLIDGVWRYQERLISYASESDVVGGGDDEGRVLMPLLSQDARIVYQSAGGAAVVTEWILQGMRIPPDEMASILMSAQQAFRSQAAYLPEVLAEHLRRERQGSGSGEP</sequence>
<dbReference type="STRING" id="1171373.PACID_03330"/>
<dbReference type="GO" id="GO:0003700">
    <property type="term" value="F:DNA-binding transcription factor activity"/>
    <property type="evidence" value="ECO:0007669"/>
    <property type="project" value="TreeGrafter"/>
</dbReference>
<dbReference type="KEGG" id="pbo:PACID_03330"/>
<dbReference type="EMBL" id="CP003493">
    <property type="protein sequence ID" value="AFV88182.1"/>
    <property type="molecule type" value="Genomic_DNA"/>
</dbReference>
<accession>K7S0R3</accession>
<dbReference type="PATRIC" id="fig|1171373.8.peg.333"/>
<feature type="domain" description="HTH tetR-type" evidence="5">
    <location>
        <begin position="9"/>
        <end position="69"/>
    </location>
</feature>
<evidence type="ECO:0000259" key="5">
    <source>
        <dbReference type="PROSITE" id="PS50977"/>
    </source>
</evidence>
<name>K7S0R3_ACIA4</name>
<keyword evidence="3" id="KW-0804">Transcription</keyword>
<evidence type="ECO:0000313" key="7">
    <source>
        <dbReference type="Proteomes" id="UP000000214"/>
    </source>
</evidence>
<organism evidence="6 7">
    <name type="scientific">Acidipropionibacterium acidipropionici (strain ATCC 4875 / DSM 20272 / JCM 6432 / NBRC 12425 / NCIMB 8070 / 4)</name>
    <name type="common">Propionibacterium acidipropionici</name>
    <dbReference type="NCBI Taxonomy" id="1171373"/>
    <lineage>
        <taxon>Bacteria</taxon>
        <taxon>Bacillati</taxon>
        <taxon>Actinomycetota</taxon>
        <taxon>Actinomycetes</taxon>
        <taxon>Propionibacteriales</taxon>
        <taxon>Propionibacteriaceae</taxon>
        <taxon>Acidipropionibacterium</taxon>
    </lineage>
</organism>
<dbReference type="eggNOG" id="COG1309">
    <property type="taxonomic scope" value="Bacteria"/>
</dbReference>
<dbReference type="PROSITE" id="PS50977">
    <property type="entry name" value="HTH_TETR_2"/>
    <property type="match status" value="1"/>
</dbReference>
<dbReference type="InterPro" id="IPR009057">
    <property type="entry name" value="Homeodomain-like_sf"/>
</dbReference>
<evidence type="ECO:0000313" key="6">
    <source>
        <dbReference type="EMBL" id="AFV88182.1"/>
    </source>
</evidence>
<evidence type="ECO:0000256" key="3">
    <source>
        <dbReference type="ARBA" id="ARBA00023163"/>
    </source>
</evidence>
<keyword evidence="1" id="KW-0805">Transcription regulation</keyword>
<dbReference type="PANTHER" id="PTHR30055">
    <property type="entry name" value="HTH-TYPE TRANSCRIPTIONAL REGULATOR RUTR"/>
    <property type="match status" value="1"/>
</dbReference>
<dbReference type="SUPFAM" id="SSF46689">
    <property type="entry name" value="Homeodomain-like"/>
    <property type="match status" value="1"/>
</dbReference>
<protein>
    <submittedName>
        <fullName evidence="6">TetR_N domain-containing protein</fullName>
    </submittedName>
</protein>
<gene>
    <name evidence="6" type="ordered locus">PACID_03330</name>
</gene>
<dbReference type="HOGENOM" id="CLU_1244419_0_0_11"/>
<dbReference type="GO" id="GO:0000976">
    <property type="term" value="F:transcription cis-regulatory region binding"/>
    <property type="evidence" value="ECO:0007669"/>
    <property type="project" value="TreeGrafter"/>
</dbReference>
<dbReference type="Proteomes" id="UP000000214">
    <property type="component" value="Chromosome"/>
</dbReference>
<dbReference type="Pfam" id="PF00440">
    <property type="entry name" value="TetR_N"/>
    <property type="match status" value="1"/>
</dbReference>
<evidence type="ECO:0000256" key="4">
    <source>
        <dbReference type="PROSITE-ProRule" id="PRU00335"/>
    </source>
</evidence>
<dbReference type="InterPro" id="IPR050109">
    <property type="entry name" value="HTH-type_TetR-like_transc_reg"/>
</dbReference>
<dbReference type="Gene3D" id="1.10.357.10">
    <property type="entry name" value="Tetracycline Repressor, domain 2"/>
    <property type="match status" value="1"/>
</dbReference>
<dbReference type="RefSeq" id="WP_015069099.1">
    <property type="nucleotide sequence ID" value="NC_019395.1"/>
</dbReference>
<dbReference type="PANTHER" id="PTHR30055:SF234">
    <property type="entry name" value="HTH-TYPE TRANSCRIPTIONAL REGULATOR BETI"/>
    <property type="match status" value="1"/>
</dbReference>
<evidence type="ECO:0000256" key="1">
    <source>
        <dbReference type="ARBA" id="ARBA00023015"/>
    </source>
</evidence>
<proteinExistence type="predicted"/>
<keyword evidence="2 4" id="KW-0238">DNA-binding</keyword>